<evidence type="ECO:0000256" key="9">
    <source>
        <dbReference type="RuleBase" id="RU003560"/>
    </source>
</evidence>
<protein>
    <recommendedName>
        <fullName evidence="8">L-lysine-epsilon aminotransferase</fullName>
        <ecNumber evidence="3">2.6.1.36</ecNumber>
    </recommendedName>
    <alternativeName>
        <fullName evidence="7">Lysine 6-aminotransferase</fullName>
    </alternativeName>
</protein>
<dbReference type="NCBIfam" id="TIGR03251">
    <property type="entry name" value="LAT_fam"/>
    <property type="match status" value="1"/>
</dbReference>
<dbReference type="PANTHER" id="PTHR43206">
    <property type="entry name" value="AMINOTRANSFERASE"/>
    <property type="match status" value="1"/>
</dbReference>
<name>A0A532V211_UNCL8</name>
<dbReference type="InterPro" id="IPR015421">
    <property type="entry name" value="PyrdxlP-dep_Trfase_major"/>
</dbReference>
<evidence type="ECO:0000256" key="8">
    <source>
        <dbReference type="ARBA" id="ARBA00050040"/>
    </source>
</evidence>
<reference evidence="10 11" key="1">
    <citation type="submission" date="2017-06" db="EMBL/GenBank/DDBJ databases">
        <title>Novel microbial phyla capable of carbon fixation and sulfur reduction in deep-sea sediments.</title>
        <authorList>
            <person name="Huang J."/>
            <person name="Baker B."/>
            <person name="Wang Y."/>
        </authorList>
    </citation>
    <scope>NUCLEOTIDE SEQUENCE [LARGE SCALE GENOMIC DNA]</scope>
    <source>
        <strain evidence="10">B3_LCP</strain>
    </source>
</reference>
<dbReference type="Gene3D" id="3.90.1150.10">
    <property type="entry name" value="Aspartate Aminotransferase, domain 1"/>
    <property type="match status" value="1"/>
</dbReference>
<dbReference type="Proteomes" id="UP000319619">
    <property type="component" value="Unassembled WGS sequence"/>
</dbReference>
<dbReference type="EMBL" id="NJBN01000003">
    <property type="protein sequence ID" value="TKJ41264.1"/>
    <property type="molecule type" value="Genomic_DNA"/>
</dbReference>
<accession>A0A532V211</accession>
<dbReference type="InterPro" id="IPR005814">
    <property type="entry name" value="Aminotrans_3"/>
</dbReference>
<keyword evidence="4" id="KW-0032">Aminotransferase</keyword>
<dbReference type="CDD" id="cd00610">
    <property type="entry name" value="OAT_like"/>
    <property type="match status" value="1"/>
</dbReference>
<dbReference type="GO" id="GO:0009450">
    <property type="term" value="P:gamma-aminobutyric acid catabolic process"/>
    <property type="evidence" value="ECO:0007669"/>
    <property type="project" value="TreeGrafter"/>
</dbReference>
<dbReference type="InterPro" id="IPR015424">
    <property type="entry name" value="PyrdxlP-dep_Trfase"/>
</dbReference>
<evidence type="ECO:0000256" key="1">
    <source>
        <dbReference type="ARBA" id="ARBA00001933"/>
    </source>
</evidence>
<keyword evidence="6 9" id="KW-0663">Pyridoxal phosphate</keyword>
<gene>
    <name evidence="10" type="ORF">CEE37_06245</name>
</gene>
<dbReference type="Gene3D" id="3.40.640.10">
    <property type="entry name" value="Type I PLP-dependent aspartate aminotransferase-like (Major domain)"/>
    <property type="match status" value="1"/>
</dbReference>
<sequence length="445" mass="50147">MSNNLKYNIEPTNVHKTIGSYMLADGFPLVFDLQKSHGSYCHDSLTGREYLDMFTFFASSPIGYNHPKMTTPEMIRFLGEVAVNNITNSDLYTTEMASFVETFFQLAVPKGFKHAFFVAGGALGIENAFKASFDWKVKSNFKKGHRHEVGHRIISFEHAFHGRTGYTMSVTRTEPVKYQYYPMFDWPKVISPALKFPLSDKNLADTQKREKLALAQVKQAFLDYPDDIAAIIIEPIQAEGGDRHFRSEFLKSLKEIADEEEAMLIFDCVQTGMGLTGRMWAHEHLDVQPDMFTFGKKTQVCGFVSGDKIESIEDNVFEVSSRLNSTWGGNVIDMVRCAKYLEIIHEERLVENAGAMGKVLLKGLEGLQGELPEIVSNARGLGLMCAFDLPTSAERDQFRGKVYDNGVAILGCGDRSIRFRSPLNVKEEELGQAIDAIRMTLKKMY</sequence>
<evidence type="ECO:0000313" key="10">
    <source>
        <dbReference type="EMBL" id="TKJ41264.1"/>
    </source>
</evidence>
<dbReference type="AlphaFoldDB" id="A0A532V211"/>
<dbReference type="GO" id="GO:0045484">
    <property type="term" value="F:L-lysine 6-transaminase activity"/>
    <property type="evidence" value="ECO:0007669"/>
    <property type="project" value="UniProtKB-EC"/>
</dbReference>
<dbReference type="InterPro" id="IPR017657">
    <property type="entry name" value="L-lysine_6-transaminase"/>
</dbReference>
<evidence type="ECO:0000256" key="2">
    <source>
        <dbReference type="ARBA" id="ARBA00008954"/>
    </source>
</evidence>
<proteinExistence type="inferred from homology"/>
<dbReference type="PIRSF" id="PIRSF000521">
    <property type="entry name" value="Transaminase_4ab_Lys_Orn"/>
    <property type="match status" value="1"/>
</dbReference>
<dbReference type="InterPro" id="IPR015422">
    <property type="entry name" value="PyrdxlP-dep_Trfase_small"/>
</dbReference>
<dbReference type="GO" id="GO:0017000">
    <property type="term" value="P:antibiotic biosynthetic process"/>
    <property type="evidence" value="ECO:0007669"/>
    <property type="project" value="InterPro"/>
</dbReference>
<evidence type="ECO:0000313" key="11">
    <source>
        <dbReference type="Proteomes" id="UP000319619"/>
    </source>
</evidence>
<organism evidence="10 11">
    <name type="scientific">candidate division LCP-89 bacterium B3_LCP</name>
    <dbReference type="NCBI Taxonomy" id="2012998"/>
    <lineage>
        <taxon>Bacteria</taxon>
        <taxon>Pseudomonadati</taxon>
        <taxon>Bacteria division LCP-89</taxon>
    </lineage>
</organism>
<evidence type="ECO:0000256" key="5">
    <source>
        <dbReference type="ARBA" id="ARBA00022679"/>
    </source>
</evidence>
<dbReference type="EC" id="2.6.1.36" evidence="3"/>
<keyword evidence="5" id="KW-0808">Transferase</keyword>
<comment type="similarity">
    <text evidence="2 9">Belongs to the class-III pyridoxal-phosphate-dependent aminotransferase family.</text>
</comment>
<comment type="cofactor">
    <cofactor evidence="1">
        <name>pyridoxal 5'-phosphate</name>
        <dbReference type="ChEBI" id="CHEBI:597326"/>
    </cofactor>
</comment>
<comment type="caution">
    <text evidence="10">The sequence shown here is derived from an EMBL/GenBank/DDBJ whole genome shotgun (WGS) entry which is preliminary data.</text>
</comment>
<dbReference type="SUPFAM" id="SSF53383">
    <property type="entry name" value="PLP-dependent transferases"/>
    <property type="match status" value="1"/>
</dbReference>
<evidence type="ECO:0000256" key="7">
    <source>
        <dbReference type="ARBA" id="ARBA00030921"/>
    </source>
</evidence>
<dbReference type="Pfam" id="PF00202">
    <property type="entry name" value="Aminotran_3"/>
    <property type="match status" value="1"/>
</dbReference>
<evidence type="ECO:0000256" key="4">
    <source>
        <dbReference type="ARBA" id="ARBA00022576"/>
    </source>
</evidence>
<evidence type="ECO:0000256" key="6">
    <source>
        <dbReference type="ARBA" id="ARBA00022898"/>
    </source>
</evidence>
<dbReference type="GO" id="GO:0030170">
    <property type="term" value="F:pyridoxal phosphate binding"/>
    <property type="evidence" value="ECO:0007669"/>
    <property type="project" value="InterPro"/>
</dbReference>
<dbReference type="PANTHER" id="PTHR43206:SF2">
    <property type="entry name" value="4-AMINOBUTYRATE AMINOTRANSFERASE GABT"/>
    <property type="match status" value="1"/>
</dbReference>
<evidence type="ECO:0000256" key="3">
    <source>
        <dbReference type="ARBA" id="ARBA00013071"/>
    </source>
</evidence>